<proteinExistence type="predicted"/>
<organism evidence="1 2">
    <name type="scientific">Echinococcus granulosus</name>
    <name type="common">Hydatid tapeworm</name>
    <dbReference type="NCBI Taxonomy" id="6210"/>
    <lineage>
        <taxon>Eukaryota</taxon>
        <taxon>Metazoa</taxon>
        <taxon>Spiralia</taxon>
        <taxon>Lophotrochozoa</taxon>
        <taxon>Platyhelminthes</taxon>
        <taxon>Cestoda</taxon>
        <taxon>Eucestoda</taxon>
        <taxon>Cyclophyllidea</taxon>
        <taxon>Taeniidae</taxon>
        <taxon>Echinococcus</taxon>
        <taxon>Echinococcus granulosus group</taxon>
    </lineage>
</organism>
<accession>W6UNQ5</accession>
<dbReference type="CTD" id="36340968"/>
<name>W6UNQ5_ECHGR</name>
<dbReference type="GeneID" id="36340968"/>
<evidence type="ECO:0000313" key="2">
    <source>
        <dbReference type="Proteomes" id="UP000019149"/>
    </source>
</evidence>
<dbReference type="Proteomes" id="UP000019149">
    <property type="component" value="Unassembled WGS sequence"/>
</dbReference>
<protein>
    <submittedName>
        <fullName evidence="1">Uncharacterized protein</fullName>
    </submittedName>
</protein>
<evidence type="ECO:0000313" key="1">
    <source>
        <dbReference type="EMBL" id="EUB59927.1"/>
    </source>
</evidence>
<dbReference type="EMBL" id="APAU02000037">
    <property type="protein sequence ID" value="EUB59927.1"/>
    <property type="molecule type" value="Genomic_DNA"/>
</dbReference>
<dbReference type="KEGG" id="egl:EGR_05253"/>
<dbReference type="RefSeq" id="XP_024351123.1">
    <property type="nucleotide sequence ID" value="XM_024494502.1"/>
</dbReference>
<sequence>MQIHLHTPLFKSIQFPLLSLLEMDQIELHWDQPDFGALHRLYFVGCSDYKQKIQFSIKTDFASFKCNHYTAHTGSHLCVHTTASVEFSGKPTFSLHQTPVHLNAECDE</sequence>
<gene>
    <name evidence="1" type="ORF">EGR_05253</name>
</gene>
<keyword evidence="2" id="KW-1185">Reference proteome</keyword>
<reference evidence="1 2" key="1">
    <citation type="journal article" date="2013" name="Nat. Genet.">
        <title>The genome of the hydatid tapeworm Echinococcus granulosus.</title>
        <authorList>
            <person name="Zheng H."/>
            <person name="Zhang W."/>
            <person name="Zhang L."/>
            <person name="Zhang Z."/>
            <person name="Li J."/>
            <person name="Lu G."/>
            <person name="Zhu Y."/>
            <person name="Wang Y."/>
            <person name="Huang Y."/>
            <person name="Liu J."/>
            <person name="Kang H."/>
            <person name="Chen J."/>
            <person name="Wang L."/>
            <person name="Chen A."/>
            <person name="Yu S."/>
            <person name="Gao Z."/>
            <person name="Jin L."/>
            <person name="Gu W."/>
            <person name="Wang Z."/>
            <person name="Zhao L."/>
            <person name="Shi B."/>
            <person name="Wen H."/>
            <person name="Lin R."/>
            <person name="Jones M.K."/>
            <person name="Brejova B."/>
            <person name="Vinar T."/>
            <person name="Zhao G."/>
            <person name="McManus D.P."/>
            <person name="Chen Z."/>
            <person name="Zhou Y."/>
            <person name="Wang S."/>
        </authorList>
    </citation>
    <scope>NUCLEOTIDE SEQUENCE [LARGE SCALE GENOMIC DNA]</scope>
</reference>
<dbReference type="AlphaFoldDB" id="W6UNQ5"/>
<comment type="caution">
    <text evidence="1">The sequence shown here is derived from an EMBL/GenBank/DDBJ whole genome shotgun (WGS) entry which is preliminary data.</text>
</comment>